<dbReference type="InterPro" id="IPR025110">
    <property type="entry name" value="AMP-bd_C"/>
</dbReference>
<evidence type="ECO:0000256" key="2">
    <source>
        <dbReference type="ARBA" id="ARBA00023140"/>
    </source>
</evidence>
<dbReference type="VEuPathDB" id="VectorBase:ASIC017885"/>
<dbReference type="PANTHER" id="PTHR24096:SF353">
    <property type="entry name" value="GH16244P-RELATED"/>
    <property type="match status" value="1"/>
</dbReference>
<feature type="domain" description="AMP-binding enzyme C-terminal" evidence="4">
    <location>
        <begin position="452"/>
        <end position="529"/>
    </location>
</feature>
<dbReference type="EnsemblMetazoa" id="ASIC017885-RA">
    <property type="protein sequence ID" value="ASIC017885-PA"/>
    <property type="gene ID" value="ASIC017885"/>
</dbReference>
<reference evidence="6" key="2">
    <citation type="submission" date="2020-05" db="UniProtKB">
        <authorList>
            <consortium name="EnsemblMetazoa"/>
        </authorList>
    </citation>
    <scope>IDENTIFICATION</scope>
</reference>
<dbReference type="GO" id="GO:0046949">
    <property type="term" value="P:fatty-acyl-CoA biosynthetic process"/>
    <property type="evidence" value="ECO:0007669"/>
    <property type="project" value="TreeGrafter"/>
</dbReference>
<dbReference type="GO" id="GO:0005777">
    <property type="term" value="C:peroxisome"/>
    <property type="evidence" value="ECO:0007669"/>
    <property type="project" value="UniProtKB-SubCell"/>
</dbReference>
<comment type="subcellular location">
    <subcellularLocation>
        <location evidence="1">Peroxisome</location>
    </subcellularLocation>
</comment>
<dbReference type="EMBL" id="KE525347">
    <property type="protein sequence ID" value="KFB49860.1"/>
    <property type="molecule type" value="Genomic_DNA"/>
</dbReference>
<reference evidence="5 7" key="1">
    <citation type="journal article" date="2014" name="BMC Genomics">
        <title>Genome sequence of Anopheles sinensis provides insight into genetics basis of mosquito competence for malaria parasites.</title>
        <authorList>
            <person name="Zhou D."/>
            <person name="Zhang D."/>
            <person name="Ding G."/>
            <person name="Shi L."/>
            <person name="Hou Q."/>
            <person name="Ye Y."/>
            <person name="Xu Y."/>
            <person name="Zhou H."/>
            <person name="Xiong C."/>
            <person name="Li S."/>
            <person name="Yu J."/>
            <person name="Hong S."/>
            <person name="Yu X."/>
            <person name="Zou P."/>
            <person name="Chen C."/>
            <person name="Chang X."/>
            <person name="Wang W."/>
            <person name="Lv Y."/>
            <person name="Sun Y."/>
            <person name="Ma L."/>
            <person name="Shen B."/>
            <person name="Zhu C."/>
        </authorList>
    </citation>
    <scope>NUCLEOTIDE SEQUENCE [LARGE SCALE GENOMIC DNA]</scope>
</reference>
<dbReference type="OrthoDB" id="10253869at2759"/>
<dbReference type="Pfam" id="PF00501">
    <property type="entry name" value="AMP-binding"/>
    <property type="match status" value="1"/>
</dbReference>
<dbReference type="EMBL" id="ATLV01023902">
    <property type="status" value="NOT_ANNOTATED_CDS"/>
    <property type="molecule type" value="Genomic_DNA"/>
</dbReference>
<dbReference type="VEuPathDB" id="VectorBase:ASIS022078"/>
<evidence type="ECO:0000259" key="3">
    <source>
        <dbReference type="Pfam" id="PF00501"/>
    </source>
</evidence>
<dbReference type="SUPFAM" id="SSF56801">
    <property type="entry name" value="Acetyl-CoA synthetase-like"/>
    <property type="match status" value="1"/>
</dbReference>
<dbReference type="FunFam" id="3.40.50.12780:FF:000025">
    <property type="entry name" value="luciferin 4-monooxygenase"/>
    <property type="match status" value="1"/>
</dbReference>
<dbReference type="Gene3D" id="3.40.50.12780">
    <property type="entry name" value="N-terminal domain of ligase-like"/>
    <property type="match status" value="1"/>
</dbReference>
<dbReference type="OMA" id="TECKRIT"/>
<dbReference type="AlphaFoldDB" id="A0A084WI16"/>
<evidence type="ECO:0000313" key="7">
    <source>
        <dbReference type="Proteomes" id="UP000030765"/>
    </source>
</evidence>
<organism evidence="5">
    <name type="scientific">Anopheles sinensis</name>
    <name type="common">Mosquito</name>
    <dbReference type="NCBI Taxonomy" id="74873"/>
    <lineage>
        <taxon>Eukaryota</taxon>
        <taxon>Metazoa</taxon>
        <taxon>Ecdysozoa</taxon>
        <taxon>Arthropoda</taxon>
        <taxon>Hexapoda</taxon>
        <taxon>Insecta</taxon>
        <taxon>Pterygota</taxon>
        <taxon>Neoptera</taxon>
        <taxon>Endopterygota</taxon>
        <taxon>Diptera</taxon>
        <taxon>Nematocera</taxon>
        <taxon>Culicoidea</taxon>
        <taxon>Culicidae</taxon>
        <taxon>Anophelinae</taxon>
        <taxon>Anopheles</taxon>
    </lineage>
</organism>
<dbReference type="Proteomes" id="UP000030765">
    <property type="component" value="Unassembled WGS sequence"/>
</dbReference>
<evidence type="ECO:0000313" key="5">
    <source>
        <dbReference type="EMBL" id="KFB49860.1"/>
    </source>
</evidence>
<dbReference type="Pfam" id="PF13193">
    <property type="entry name" value="AMP-binding_C"/>
    <property type="match status" value="1"/>
</dbReference>
<name>A0A084WI16_ANOSI</name>
<evidence type="ECO:0000259" key="4">
    <source>
        <dbReference type="Pfam" id="PF13193"/>
    </source>
</evidence>
<dbReference type="InterPro" id="IPR000873">
    <property type="entry name" value="AMP-dep_synth/lig_dom"/>
</dbReference>
<sequence length="545" mass="60381">MSSYQPTYDAESRTWHGATFHGVFNPEASLGQVIFDILNRSSDSIVQIDMDTGRSMTYAEFKMRMIRFVQNLTRIGVQKGDVVALTNANSENLAPLVCALLCIGAPFNPLAPSFNEDDMANMMRTTKPKLVFCDANNYETVRSALKQMTDGPTPPIFVFEDSREDVRHAEELLNETGEEHCYMPQYLGDSRKTLAAIVCSSGTTGGYKGVCISHAKFKQSEGAYTLAYPKKSPIQRTFFTFSGIYWISGISMLLNFLIKGDVRLFTRNSFNEDQFFEAVEKYRAALVATPPAHGNAIVSHPRIKSIDLRSINIWILGGSMVPEDLRDSIDALLPNGRSLNTIASSECGLIASDFQMRIPNVMGTLLPGVQVRIVDEEGNRLGIGEQGELLVKPALPFCGYYGNDKATADAMDEDGYCRTGDIGIIDANGCLCLVDRQKDIFKYKGFHITPSELEGLIRKIDGVQDVSVVGVPDPTRVMNLPAALIVRKPDSVLNAETVHSIIDSQVSDFKRLRGGVHFANELPKTETGKVLRRKVVEIIQMNYRR</sequence>
<keyword evidence="2" id="KW-0576">Peroxisome</keyword>
<dbReference type="InterPro" id="IPR042099">
    <property type="entry name" value="ANL_N_sf"/>
</dbReference>
<protein>
    <submittedName>
        <fullName evidence="5">AGAP008545-PA-like protein</fullName>
    </submittedName>
</protein>
<dbReference type="Gene3D" id="3.30.300.30">
    <property type="match status" value="1"/>
</dbReference>
<proteinExistence type="predicted"/>
<keyword evidence="7" id="KW-1185">Reference proteome</keyword>
<accession>A0A084WI16</accession>
<dbReference type="STRING" id="74873.A0A084WI16"/>
<dbReference type="InterPro" id="IPR045851">
    <property type="entry name" value="AMP-bd_C_sf"/>
</dbReference>
<feature type="domain" description="AMP-dependent synthetase/ligase" evidence="3">
    <location>
        <begin position="40"/>
        <end position="401"/>
    </location>
</feature>
<gene>
    <name evidence="5" type="ORF">ZHAS_00017885</name>
</gene>
<dbReference type="GO" id="GO:0004467">
    <property type="term" value="F:long-chain fatty acid-CoA ligase activity"/>
    <property type="evidence" value="ECO:0007669"/>
    <property type="project" value="TreeGrafter"/>
</dbReference>
<evidence type="ECO:0000256" key="1">
    <source>
        <dbReference type="ARBA" id="ARBA00004275"/>
    </source>
</evidence>
<dbReference type="PANTHER" id="PTHR24096">
    <property type="entry name" value="LONG-CHAIN-FATTY-ACID--COA LIGASE"/>
    <property type="match status" value="1"/>
</dbReference>
<evidence type="ECO:0000313" key="6">
    <source>
        <dbReference type="EnsemblMetazoa" id="ASIC017885-PA"/>
    </source>
</evidence>